<dbReference type="RefSeq" id="XP_024326553.1">
    <property type="nucleotide sequence ID" value="XM_024465811.1"/>
</dbReference>
<feature type="region of interest" description="Disordered" evidence="1">
    <location>
        <begin position="147"/>
        <end position="195"/>
    </location>
</feature>
<dbReference type="InterPro" id="IPR029063">
    <property type="entry name" value="SAM-dependent_MTases_sf"/>
</dbReference>
<feature type="region of interest" description="Disordered" evidence="1">
    <location>
        <begin position="254"/>
        <end position="284"/>
    </location>
</feature>
<dbReference type="EMBL" id="KV441389">
    <property type="protein sequence ID" value="OAF61276.1"/>
    <property type="molecule type" value="Genomic_DNA"/>
</dbReference>
<evidence type="ECO:0000256" key="1">
    <source>
        <dbReference type="SAM" id="MobiDB-lite"/>
    </source>
</evidence>
<dbReference type="OrthoDB" id="2529286at2759"/>
<gene>
    <name evidence="2" type="ORF">VC83_02143</name>
</gene>
<dbReference type="InterPro" id="IPR019410">
    <property type="entry name" value="Methyltransf_16"/>
</dbReference>
<feature type="compositionally biased region" description="Low complexity" evidence="1">
    <location>
        <begin position="260"/>
        <end position="277"/>
    </location>
</feature>
<protein>
    <recommendedName>
        <fullName evidence="3">Diaminohydroxyphosphoribosylamino-pyrimidine deaminase</fullName>
    </recommendedName>
</protein>
<dbReference type="Pfam" id="PF10294">
    <property type="entry name" value="Methyltransf_16"/>
    <property type="match status" value="2"/>
</dbReference>
<organism evidence="2">
    <name type="scientific">Pseudogymnoascus destructans</name>
    <dbReference type="NCBI Taxonomy" id="655981"/>
    <lineage>
        <taxon>Eukaryota</taxon>
        <taxon>Fungi</taxon>
        <taxon>Dikarya</taxon>
        <taxon>Ascomycota</taxon>
        <taxon>Pezizomycotina</taxon>
        <taxon>Leotiomycetes</taxon>
        <taxon>Thelebolales</taxon>
        <taxon>Thelebolaceae</taxon>
        <taxon>Pseudogymnoascus</taxon>
    </lineage>
</organism>
<evidence type="ECO:0000313" key="2">
    <source>
        <dbReference type="EMBL" id="OAF61276.1"/>
    </source>
</evidence>
<sequence length="347" mass="36529">MTVESLLRALGDEIEDAEEESFLLFSQPIPSQNLGFVDQSATSIDLTIAGRDLTIHQSPTILSSTRGGGTTGAVLWKITPLVATWLSSPTNPFTTHSIFTPSSTLLELGSGISGVIALALSPSVSSYTLTDQSYVLKLLRQNISSNLPSLSRKPKSSNNNNSSKSKAKSKAKRGAAQTTAAESGEGGEGGEGDSNIQIKTLDWETDEVAGLLPGRGSFDAVIACDCIYNDALIDPLVQACVDACRLRDRERNAHRDGDDTTITTSNSGSSSDAHTNSGSGGGEAAGLGNVEGKTVCIIAQQLRSDQVFNGWLAAFKESFRVWRVPDEVAGVGLRGGEGFIVHVGVLR</sequence>
<dbReference type="AlphaFoldDB" id="A0A177AGN6"/>
<dbReference type="eggNOG" id="KOG1018">
    <property type="taxonomic scope" value="Eukaryota"/>
</dbReference>
<name>A0A177AGN6_9PEZI</name>
<dbReference type="PANTHER" id="PTHR14614:SF109">
    <property type="entry name" value="RIBOSOMAL LYSINE N-METHYLTRANSFERASE 5"/>
    <property type="match status" value="1"/>
</dbReference>
<dbReference type="GO" id="GO:0008757">
    <property type="term" value="F:S-adenosylmethionine-dependent methyltransferase activity"/>
    <property type="evidence" value="ECO:0007669"/>
    <property type="project" value="UniProtKB-ARBA"/>
</dbReference>
<dbReference type="VEuPathDB" id="FungiDB:GMDG_01466"/>
<dbReference type="Proteomes" id="UP000077154">
    <property type="component" value="Unassembled WGS sequence"/>
</dbReference>
<dbReference type="PANTHER" id="PTHR14614">
    <property type="entry name" value="HEPATOCELLULAR CARCINOMA-ASSOCIATED ANTIGEN"/>
    <property type="match status" value="1"/>
</dbReference>
<feature type="compositionally biased region" description="Low complexity" evidence="1">
    <location>
        <begin position="147"/>
        <end position="164"/>
    </location>
</feature>
<reference evidence="2" key="1">
    <citation type="submission" date="2016-03" db="EMBL/GenBank/DDBJ databases">
        <title>Updated assembly of Pseudogymnoascus destructans, the fungus causing white-nose syndrome of bats.</title>
        <authorList>
            <person name="Palmer J.M."/>
            <person name="Drees K.P."/>
            <person name="Foster J.T."/>
            <person name="Lindner D.L."/>
        </authorList>
    </citation>
    <scope>NUCLEOTIDE SEQUENCE [LARGE SCALE GENOMIC DNA]</scope>
    <source>
        <strain evidence="2">20631-21</strain>
    </source>
</reference>
<evidence type="ECO:0008006" key="3">
    <source>
        <dbReference type="Google" id="ProtNLM"/>
    </source>
</evidence>
<dbReference type="SUPFAM" id="SSF53335">
    <property type="entry name" value="S-adenosyl-L-methionine-dependent methyltransferases"/>
    <property type="match status" value="1"/>
</dbReference>
<dbReference type="Gene3D" id="3.40.50.150">
    <property type="entry name" value="Vaccinia Virus protein VP39"/>
    <property type="match status" value="1"/>
</dbReference>
<accession>A0A177AGN6</accession>
<feature type="compositionally biased region" description="Low complexity" evidence="1">
    <location>
        <begin position="174"/>
        <end position="183"/>
    </location>
</feature>
<proteinExistence type="predicted"/>
<dbReference type="GeneID" id="36285227"/>
<dbReference type="GO" id="GO:0005829">
    <property type="term" value="C:cytosol"/>
    <property type="evidence" value="ECO:0007669"/>
    <property type="project" value="TreeGrafter"/>
</dbReference>
<dbReference type="GO" id="GO:0032991">
    <property type="term" value="C:protein-containing complex"/>
    <property type="evidence" value="ECO:0007669"/>
    <property type="project" value="TreeGrafter"/>
</dbReference>